<evidence type="ECO:0000256" key="3">
    <source>
        <dbReference type="ARBA" id="ARBA00022741"/>
    </source>
</evidence>
<dbReference type="PRINTS" id="PR00981">
    <property type="entry name" value="TRNASYNTHSER"/>
</dbReference>
<keyword evidence="5" id="KW-0030">Aminoacyl-tRNA synthetase</keyword>
<keyword evidence="3" id="KW-0547">Nucleotide-binding</keyword>
<name>A0A6V8QX56_TRIAP</name>
<dbReference type="PIRSF" id="PIRSF001529">
    <property type="entry name" value="Ser-tRNA-synth_IIa"/>
    <property type="match status" value="1"/>
</dbReference>
<dbReference type="Pfam" id="PF02403">
    <property type="entry name" value="Seryl_tRNA_N"/>
    <property type="match status" value="1"/>
</dbReference>
<evidence type="ECO:0000256" key="9">
    <source>
        <dbReference type="PIRSR" id="PIRSR001529-2"/>
    </source>
</evidence>
<dbReference type="InterPro" id="IPR045864">
    <property type="entry name" value="aa-tRNA-synth_II/BPL/LPL"/>
</dbReference>
<dbReference type="UniPathway" id="UPA00906">
    <property type="reaction ID" value="UER00895"/>
</dbReference>
<evidence type="ECO:0000313" key="11">
    <source>
        <dbReference type="EMBL" id="GFP57217.1"/>
    </source>
</evidence>
<dbReference type="InterPro" id="IPR042103">
    <property type="entry name" value="SerRS_1_N_sf"/>
</dbReference>
<feature type="binding site" evidence="8">
    <location>
        <position position="346"/>
    </location>
    <ligand>
        <name>L-serine</name>
        <dbReference type="ChEBI" id="CHEBI:33384"/>
    </ligand>
</feature>
<proteinExistence type="predicted"/>
<evidence type="ECO:0000256" key="7">
    <source>
        <dbReference type="ARBA" id="ARBA00034892"/>
    </source>
</evidence>
<dbReference type="SUPFAM" id="SSF55681">
    <property type="entry name" value="Class II aaRS and biotin synthetases"/>
    <property type="match status" value="1"/>
</dbReference>
<evidence type="ECO:0000313" key="12">
    <source>
        <dbReference type="Proteomes" id="UP000517252"/>
    </source>
</evidence>
<comment type="caution">
    <text evidence="11">The sequence shown here is derived from an EMBL/GenBank/DDBJ whole genome shotgun (WGS) entry which is preliminary data.</text>
</comment>
<feature type="binding site" evidence="9">
    <location>
        <begin position="323"/>
        <end position="325"/>
    </location>
    <ligand>
        <name>ATP</name>
        <dbReference type="ChEBI" id="CHEBI:30616"/>
    </ligand>
</feature>
<evidence type="ECO:0000259" key="10">
    <source>
        <dbReference type="PROSITE" id="PS50862"/>
    </source>
</evidence>
<feature type="binding site" evidence="8">
    <location>
        <position position="449"/>
    </location>
    <ligand>
        <name>L-serine</name>
        <dbReference type="ChEBI" id="CHEBI:33384"/>
    </ligand>
</feature>
<dbReference type="InterPro" id="IPR002317">
    <property type="entry name" value="Ser-tRNA-ligase_type_1"/>
</dbReference>
<evidence type="ECO:0000256" key="2">
    <source>
        <dbReference type="ARBA" id="ARBA00022598"/>
    </source>
</evidence>
<feature type="binding site" evidence="8">
    <location>
        <position position="323"/>
    </location>
    <ligand>
        <name>L-serine</name>
        <dbReference type="ChEBI" id="CHEBI:33384"/>
    </ligand>
</feature>
<dbReference type="InterPro" id="IPR010978">
    <property type="entry name" value="tRNA-bd_arm"/>
</dbReference>
<evidence type="ECO:0000256" key="1">
    <source>
        <dbReference type="ARBA" id="ARBA00012840"/>
    </source>
</evidence>
<dbReference type="SUPFAM" id="SSF46589">
    <property type="entry name" value="tRNA-binding arm"/>
    <property type="match status" value="1"/>
</dbReference>
<dbReference type="GO" id="GO:0006434">
    <property type="term" value="P:seryl-tRNA aminoacylation"/>
    <property type="evidence" value="ECO:0007669"/>
    <property type="project" value="InterPro"/>
</dbReference>
<protein>
    <recommendedName>
        <fullName evidence="1">serine--tRNA ligase</fullName>
        <ecNumber evidence="1">6.1.1.11</ecNumber>
    </recommendedName>
    <alternativeName>
        <fullName evidence="6">Seryl-tRNA synthetase</fullName>
    </alternativeName>
    <alternativeName>
        <fullName evidence="7">Seryl-tRNA(Ser) synthetase</fullName>
    </alternativeName>
</protein>
<keyword evidence="4 9" id="KW-0067">ATP-binding</keyword>
<dbReference type="EC" id="6.1.1.11" evidence="1"/>
<organism evidence="11 12">
    <name type="scientific">Trichoderma asperellum</name>
    <name type="common">Filamentous fungus</name>
    <dbReference type="NCBI Taxonomy" id="101201"/>
    <lineage>
        <taxon>Eukaryota</taxon>
        <taxon>Fungi</taxon>
        <taxon>Dikarya</taxon>
        <taxon>Ascomycota</taxon>
        <taxon>Pezizomycotina</taxon>
        <taxon>Sordariomycetes</taxon>
        <taxon>Hypocreomycetidae</taxon>
        <taxon>Hypocreales</taxon>
        <taxon>Hypocreaceae</taxon>
        <taxon>Trichoderma</taxon>
    </lineage>
</organism>
<dbReference type="NCBIfam" id="TIGR00414">
    <property type="entry name" value="serS"/>
    <property type="match status" value="1"/>
</dbReference>
<dbReference type="Proteomes" id="UP000517252">
    <property type="component" value="Unassembled WGS sequence"/>
</dbReference>
<dbReference type="InterPro" id="IPR015866">
    <property type="entry name" value="Ser-tRNA-synth_1_N"/>
</dbReference>
<reference evidence="11 12" key="1">
    <citation type="submission" date="2020-07" db="EMBL/GenBank/DDBJ databases">
        <title>Trichoderma asperellum IC-1 whole genome shotgun sequence.</title>
        <authorList>
            <person name="Kanamasa S."/>
            <person name="Takahashi H."/>
        </authorList>
    </citation>
    <scope>NUCLEOTIDE SEQUENCE [LARGE SCALE GENOMIC DNA]</scope>
    <source>
        <strain evidence="11 12">IC-1</strain>
    </source>
</reference>
<feature type="binding site" evidence="9">
    <location>
        <begin position="339"/>
        <end position="342"/>
    </location>
    <ligand>
        <name>ATP</name>
        <dbReference type="ChEBI" id="CHEBI:30616"/>
    </ligand>
</feature>
<dbReference type="PANTHER" id="PTHR11778">
    <property type="entry name" value="SERYL-TRNA SYNTHETASE"/>
    <property type="match status" value="1"/>
</dbReference>
<evidence type="ECO:0000256" key="6">
    <source>
        <dbReference type="ARBA" id="ARBA00031113"/>
    </source>
</evidence>
<dbReference type="Gene3D" id="3.30.930.10">
    <property type="entry name" value="Bira Bifunctional Protein, Domain 2"/>
    <property type="match status" value="1"/>
</dbReference>
<dbReference type="OrthoDB" id="10264585at2759"/>
<dbReference type="GO" id="GO:0005524">
    <property type="term" value="F:ATP binding"/>
    <property type="evidence" value="ECO:0007669"/>
    <property type="project" value="UniProtKB-KW"/>
</dbReference>
<dbReference type="FunFam" id="3.30.930.10:FF:000069">
    <property type="entry name" value="Seryl-tRNA synthetase"/>
    <property type="match status" value="1"/>
</dbReference>
<dbReference type="GO" id="GO:0004828">
    <property type="term" value="F:serine-tRNA ligase activity"/>
    <property type="evidence" value="ECO:0007669"/>
    <property type="project" value="UniProtKB-EC"/>
</dbReference>
<sequence>MISSLCRLRCPQWRLQARIFSARSFSDVKRPSSAPKPMIDIKHIRQNPELYENTCLERNYKRQASHPARIGQLHAEWQQLQKDGRALRERSNLLRKELANSATSSDDEDLKDVKNMSREKVQEEARALKSELVVIEKKEADAVAQMEALALEIPNLTSADTPRGDEFEVLSYINEPPSFELGPEVIWRSHVHIGAELGILDFAGAATASGWGWYYLLGEAAQLEQALIQYALAVVTKHGWTQVSPPSMVYSHIGAACGFQPRDQNGEQQVYAIAQSQADAERGVPEMSLAGTSEIPLAGMKAMSTIDAIDLPLKRVAVSRCYRAEAGARGAETKGLYRVHEFSKVEMFAWTNPDEFEAREVFDEMLDIQTEILSSLGLYCRVLSMPSTDLGASATRKIDMEAWFPSREHHSGGWGEVTSASLCTDYQTRRLATRLKTSSGRLAFPWTANGTALAVPRVLAAILENGWDEEEGTVAIPECLWPWMGQDKIGPSARRKKDGNVGEMMA</sequence>
<evidence type="ECO:0000256" key="5">
    <source>
        <dbReference type="ARBA" id="ARBA00023146"/>
    </source>
</evidence>
<dbReference type="InterPro" id="IPR002314">
    <property type="entry name" value="aa-tRNA-synt_IIb"/>
</dbReference>
<dbReference type="PROSITE" id="PS50862">
    <property type="entry name" value="AA_TRNA_LIGASE_II"/>
    <property type="match status" value="1"/>
</dbReference>
<evidence type="ECO:0000256" key="8">
    <source>
        <dbReference type="PIRSR" id="PIRSR001529-1"/>
    </source>
</evidence>
<keyword evidence="2 11" id="KW-0436">Ligase</keyword>
<dbReference type="EMBL" id="BLZH01000008">
    <property type="protein sequence ID" value="GFP57217.1"/>
    <property type="molecule type" value="Genomic_DNA"/>
</dbReference>
<feature type="site" description="Important for serine binding" evidence="8">
    <location>
        <position position="451"/>
    </location>
</feature>
<feature type="domain" description="Aminoacyl-transfer RNA synthetases class-II family profile" evidence="10">
    <location>
        <begin position="223"/>
        <end position="477"/>
    </location>
</feature>
<dbReference type="Gene3D" id="1.10.287.40">
    <property type="entry name" value="Serine-tRNA synthetase, tRNA binding domain"/>
    <property type="match status" value="1"/>
</dbReference>
<gene>
    <name evidence="11" type="ORF">TASIC1_0008005800</name>
</gene>
<accession>A0A6V8QX56</accession>
<feature type="binding site" evidence="9">
    <location>
        <begin position="416"/>
        <end position="419"/>
    </location>
    <ligand>
        <name>ATP</name>
        <dbReference type="ChEBI" id="CHEBI:30616"/>
    </ligand>
</feature>
<evidence type="ECO:0000256" key="4">
    <source>
        <dbReference type="ARBA" id="ARBA00022840"/>
    </source>
</evidence>
<dbReference type="AlphaFoldDB" id="A0A6V8QX56"/>
<dbReference type="Pfam" id="PF00587">
    <property type="entry name" value="tRNA-synt_2b"/>
    <property type="match status" value="1"/>
</dbReference>
<dbReference type="InterPro" id="IPR006195">
    <property type="entry name" value="aa-tRNA-synth_II"/>
</dbReference>
<feature type="binding site" evidence="8">
    <location>
        <position position="292"/>
    </location>
    <ligand>
        <name>L-serine</name>
        <dbReference type="ChEBI" id="CHEBI:33384"/>
    </ligand>
</feature>